<comment type="caution">
    <text evidence="4">The sequence shown here is derived from an EMBL/GenBank/DDBJ whole genome shotgun (WGS) entry which is preliminary data.</text>
</comment>
<dbReference type="Proteomes" id="UP000488956">
    <property type="component" value="Unassembled WGS sequence"/>
</dbReference>
<feature type="coiled-coil region" evidence="1">
    <location>
        <begin position="119"/>
        <end position="275"/>
    </location>
</feature>
<dbReference type="PANTHER" id="PTHR23159:SF66">
    <property type="entry name" value="OS04G0158400 PROTEIN"/>
    <property type="match status" value="1"/>
</dbReference>
<reference evidence="5 6" key="1">
    <citation type="submission" date="2018-09" db="EMBL/GenBank/DDBJ databases">
        <title>Genomic investigation of the strawberry pathogen Phytophthora fragariae indicates pathogenicity is determined by transcriptional variation in three key races.</title>
        <authorList>
            <person name="Adams T.M."/>
            <person name="Armitage A.D."/>
            <person name="Sobczyk M.K."/>
            <person name="Bates H.J."/>
            <person name="Dunwell J.M."/>
            <person name="Nellist C.F."/>
            <person name="Harrison R.J."/>
        </authorList>
    </citation>
    <scope>NUCLEOTIDE SEQUENCE [LARGE SCALE GENOMIC DNA]</scope>
    <source>
        <strain evidence="4 5">BC-23</strain>
        <strain evidence="3 6">ONT-3</strain>
    </source>
</reference>
<feature type="coiled-coil region" evidence="1">
    <location>
        <begin position="325"/>
        <end position="380"/>
    </location>
</feature>
<evidence type="ECO:0000256" key="1">
    <source>
        <dbReference type="SAM" id="Coils"/>
    </source>
</evidence>
<evidence type="ECO:0000313" key="3">
    <source>
        <dbReference type="EMBL" id="KAE9071230.1"/>
    </source>
</evidence>
<feature type="compositionally biased region" description="Low complexity" evidence="2">
    <location>
        <begin position="789"/>
        <end position="826"/>
    </location>
</feature>
<feature type="compositionally biased region" description="Low complexity" evidence="2">
    <location>
        <begin position="658"/>
        <end position="694"/>
    </location>
</feature>
<evidence type="ECO:0000313" key="5">
    <source>
        <dbReference type="Proteomes" id="UP000476176"/>
    </source>
</evidence>
<organism evidence="4 5">
    <name type="scientific">Phytophthora fragariae</name>
    <dbReference type="NCBI Taxonomy" id="53985"/>
    <lineage>
        <taxon>Eukaryota</taxon>
        <taxon>Sar</taxon>
        <taxon>Stramenopiles</taxon>
        <taxon>Oomycota</taxon>
        <taxon>Peronosporomycetes</taxon>
        <taxon>Peronosporales</taxon>
        <taxon>Peronosporaceae</taxon>
        <taxon>Phytophthora</taxon>
    </lineage>
</organism>
<gene>
    <name evidence="4" type="ORF">PF004_g26417</name>
    <name evidence="3" type="ORF">PF010_g25953</name>
</gene>
<evidence type="ECO:0000313" key="6">
    <source>
        <dbReference type="Proteomes" id="UP000488956"/>
    </source>
</evidence>
<keyword evidence="1" id="KW-0175">Coiled coil</keyword>
<accession>A0A6G0MNG9</accession>
<feature type="compositionally biased region" description="Low complexity" evidence="2">
    <location>
        <begin position="616"/>
        <end position="651"/>
    </location>
</feature>
<dbReference type="PANTHER" id="PTHR23159">
    <property type="entry name" value="CENTROSOMAL PROTEIN 2"/>
    <property type="match status" value="1"/>
</dbReference>
<protein>
    <submittedName>
        <fullName evidence="4">Uncharacterized protein</fullName>
    </submittedName>
</protein>
<sequence>MARRRDVDADAIGLVEGELDTNDLEAAGCAVCALGARRPRLPTAPQVQLPASGAHVHSVTALVADAHALQRENQELRAQYEIVSAHNAGLAAHVSVLHDRNLAILHRAREGYRAGMTRLEQALLSRERVERDYADLEGRVADFRARVDRTEAAETLLRVERDSSAEQYRDLQPQLQAAQDQAADYAAQLARASAAPPPSSVPLARLFAAQGERDDARAERDDLRVALAAAQAALSPVQARVDAAEAERDRVRQLVATAEQQRDDALAERDRVTRVLVVAEQACDGALDMRDQACRISTALRRERDAAVTERDQARQAVAPFKQQRETAVAERDRVRQAVAALEQQRDAAVAERGQARQAVADLEQRRDAAVAERDHARLELTTQRQQRALVAEELRVTRTSLSQSRAESEAAQNLNVPLQDDLRRANALLVAHAEELRRGTTRIHELEESVATATTLRVAAESEMTRAKAGELGAASRAAQYRAGWMSVRRSSQRRREDDGTQVRRLNARVVELEGERDLVIRERDERAVAWHRMLRDARRGRELAQRVRDELADRLAGVVMGASGHTDTAGLIRQLKATFAAAIDAAVPLPPAVPTSAAVPAISAVSTPAVHVPAPAASGSGTRTGTSAATAGSTTGTSPAGLSGSYSAPTSPPTSPSSGSQRSRSGAPRRSGPQSRASGPSGTTPASSSRSSPFRRSRRPSTVADTAASSRAAAQASSAATLSAARAREDAALFGSESSDSDDQARRAPSKRPRLHGPGSRSPSPARRPPRSPSRSHTPPHPRSGSRSRSASVASTRSAGSARSVHSAGPARSAGSAALRRSSPVQPARSSPRGHTATRGGSGPGPGSSGDSSGDDSSTSSSSRASSSSAASSGSTGSSPAVPFFDPVIPPAGTPSGWQQPRYAPWPNRVRRLRLHLITVQELRTLFLPPPGWIIPRRAPHEPANWNRALVTPANVEALYATQPWRYLVQAAEAHLFAPGDAAFRPFARRLQRHIEHWAQAYWESTHELHVQGATWKRWRTAHNSRRSHAGNHLNSLLQLAVGLFQQGLADLDLLLDPMMLYFPPAHTSIGRWYPSLQHATLQAALDDIDAQEPWRRFHRTPLTVAEIDAHVRCRVTCDHRAFHVPRLADKFVQQV</sequence>
<dbReference type="EMBL" id="QXGC01003486">
    <property type="protein sequence ID" value="KAE9175340.1"/>
    <property type="molecule type" value="Genomic_DNA"/>
</dbReference>
<feature type="region of interest" description="Disordered" evidence="2">
    <location>
        <begin position="616"/>
        <end position="905"/>
    </location>
</feature>
<feature type="compositionally biased region" description="Low complexity" evidence="2">
    <location>
        <begin position="851"/>
        <end position="883"/>
    </location>
</feature>
<name>A0A6G0MNG9_9STRA</name>
<proteinExistence type="predicted"/>
<dbReference type="AlphaFoldDB" id="A0A6G0MNG9"/>
<evidence type="ECO:0000256" key="2">
    <source>
        <dbReference type="SAM" id="MobiDB-lite"/>
    </source>
</evidence>
<evidence type="ECO:0000313" key="4">
    <source>
        <dbReference type="EMBL" id="KAE9175340.1"/>
    </source>
</evidence>
<dbReference type="EMBL" id="QXFX01003098">
    <property type="protein sequence ID" value="KAE9071230.1"/>
    <property type="molecule type" value="Genomic_DNA"/>
</dbReference>
<feature type="compositionally biased region" description="Low complexity" evidence="2">
    <location>
        <begin position="702"/>
        <end position="727"/>
    </location>
</feature>
<feature type="coiled-coil region" evidence="1">
    <location>
        <begin position="59"/>
        <end position="86"/>
    </location>
</feature>
<dbReference type="Proteomes" id="UP000476176">
    <property type="component" value="Unassembled WGS sequence"/>
</dbReference>